<comment type="similarity">
    <text evidence="1">Belongs to the cytochrome P450 family.</text>
</comment>
<dbReference type="GO" id="GO:0016712">
    <property type="term" value="F:oxidoreductase activity, acting on paired donors, with incorporation or reduction of molecular oxygen, reduced flavin or flavoprotein as one donor, and incorporation of one atom of oxygen"/>
    <property type="evidence" value="ECO:0007669"/>
    <property type="project" value="TreeGrafter"/>
</dbReference>
<dbReference type="SUPFAM" id="SSF48576">
    <property type="entry name" value="Terpenoid synthases"/>
    <property type="match status" value="1"/>
</dbReference>
<dbReference type="AlphaFoldDB" id="A0A7R9Q022"/>
<dbReference type="Proteomes" id="UP000759131">
    <property type="component" value="Unassembled WGS sequence"/>
</dbReference>
<dbReference type="InterPro" id="IPR001128">
    <property type="entry name" value="Cyt_P450"/>
</dbReference>
<dbReference type="EMBL" id="OC859052">
    <property type="protein sequence ID" value="CAD7627149.1"/>
    <property type="molecule type" value="Genomic_DNA"/>
</dbReference>
<dbReference type="PRINTS" id="PR00463">
    <property type="entry name" value="EP450I"/>
</dbReference>
<dbReference type="GO" id="GO:0005737">
    <property type="term" value="C:cytoplasm"/>
    <property type="evidence" value="ECO:0007669"/>
    <property type="project" value="TreeGrafter"/>
</dbReference>
<evidence type="ECO:0000256" key="4">
    <source>
        <dbReference type="ARBA" id="ARBA00023033"/>
    </source>
</evidence>
<dbReference type="InterPro" id="IPR002401">
    <property type="entry name" value="Cyt_P450_E_grp-I"/>
</dbReference>
<evidence type="ECO:0000313" key="6">
    <source>
        <dbReference type="Proteomes" id="UP000759131"/>
    </source>
</evidence>
<dbReference type="SUPFAM" id="SSF48264">
    <property type="entry name" value="Cytochrome P450"/>
    <property type="match status" value="1"/>
</dbReference>
<dbReference type="GO" id="GO:0008395">
    <property type="term" value="F:steroid hydroxylase activity"/>
    <property type="evidence" value="ECO:0007669"/>
    <property type="project" value="TreeGrafter"/>
</dbReference>
<dbReference type="Gene3D" id="1.10.630.10">
    <property type="entry name" value="Cytochrome P450"/>
    <property type="match status" value="1"/>
</dbReference>
<dbReference type="EMBL" id="CAJPIZ010004477">
    <property type="protein sequence ID" value="CAG2107579.1"/>
    <property type="molecule type" value="Genomic_DNA"/>
</dbReference>
<dbReference type="Pfam" id="PF19086">
    <property type="entry name" value="Terpene_syn_C_2"/>
    <property type="match status" value="1"/>
</dbReference>
<dbReference type="InterPro" id="IPR008949">
    <property type="entry name" value="Isoprenoid_synthase_dom_sf"/>
</dbReference>
<keyword evidence="3" id="KW-0408">Iron</keyword>
<accession>A0A7R9Q022</accession>
<organism evidence="5">
    <name type="scientific">Medioppia subpectinata</name>
    <dbReference type="NCBI Taxonomy" id="1979941"/>
    <lineage>
        <taxon>Eukaryota</taxon>
        <taxon>Metazoa</taxon>
        <taxon>Ecdysozoa</taxon>
        <taxon>Arthropoda</taxon>
        <taxon>Chelicerata</taxon>
        <taxon>Arachnida</taxon>
        <taxon>Acari</taxon>
        <taxon>Acariformes</taxon>
        <taxon>Sarcoptiformes</taxon>
        <taxon>Oribatida</taxon>
        <taxon>Brachypylina</taxon>
        <taxon>Oppioidea</taxon>
        <taxon>Oppiidae</taxon>
        <taxon>Medioppia</taxon>
    </lineage>
</organism>
<reference evidence="5" key="1">
    <citation type="submission" date="2020-11" db="EMBL/GenBank/DDBJ databases">
        <authorList>
            <person name="Tran Van P."/>
        </authorList>
    </citation>
    <scope>NUCLEOTIDE SEQUENCE</scope>
</reference>
<evidence type="ECO:0000256" key="1">
    <source>
        <dbReference type="ARBA" id="ARBA00010617"/>
    </source>
</evidence>
<keyword evidence="4" id="KW-0560">Oxidoreductase</keyword>
<sequence>MDMYIGGIDTVYTTLVWNVLFMVYYSDWQQIMRNEVNDRLGDRAPVVADKHYLHCVMAFIYETIRYRIAGPMGAPHMTLSDTILGDKYPVPGQTILITHYWHILTNDKSFSNADQFKPERFIDEHGQFNSVGSAAYIPEVDAAGYNLFIWAELSAGFDPNDHNVTNNDTYRAFTIICYKHCVLVNELYSFGKEVRAGDYRTAYMYLLMMREGWTAQQAADSVTREMRALWTLAQEYGRRLNAMNVPALDRYVSEALSVTNGNFYWSSVCGRYNAQ</sequence>
<proteinExistence type="inferred from homology"/>
<dbReference type="GO" id="GO:0020037">
    <property type="term" value="F:heme binding"/>
    <property type="evidence" value="ECO:0007669"/>
    <property type="project" value="InterPro"/>
</dbReference>
<gene>
    <name evidence="5" type="ORF">OSB1V03_LOCUS7579</name>
</gene>
<dbReference type="GO" id="GO:0006082">
    <property type="term" value="P:organic acid metabolic process"/>
    <property type="evidence" value="ECO:0007669"/>
    <property type="project" value="TreeGrafter"/>
</dbReference>
<dbReference type="OrthoDB" id="1470350at2759"/>
<evidence type="ECO:0000313" key="5">
    <source>
        <dbReference type="EMBL" id="CAD7627149.1"/>
    </source>
</evidence>
<dbReference type="InterPro" id="IPR036396">
    <property type="entry name" value="Cyt_P450_sf"/>
</dbReference>
<name>A0A7R9Q022_9ACAR</name>
<keyword evidence="4" id="KW-0503">Monooxygenase</keyword>
<dbReference type="GO" id="GO:0006805">
    <property type="term" value="P:xenobiotic metabolic process"/>
    <property type="evidence" value="ECO:0007669"/>
    <property type="project" value="TreeGrafter"/>
</dbReference>
<keyword evidence="6" id="KW-1185">Reference proteome</keyword>
<evidence type="ECO:0000256" key="3">
    <source>
        <dbReference type="ARBA" id="ARBA00023004"/>
    </source>
</evidence>
<dbReference type="InterPro" id="IPR050182">
    <property type="entry name" value="Cytochrome_P450_fam2"/>
</dbReference>
<dbReference type="GO" id="GO:0005506">
    <property type="term" value="F:iron ion binding"/>
    <property type="evidence" value="ECO:0007669"/>
    <property type="project" value="InterPro"/>
</dbReference>
<dbReference type="Gene3D" id="1.10.600.10">
    <property type="entry name" value="Farnesyl Diphosphate Synthase"/>
    <property type="match status" value="1"/>
</dbReference>
<dbReference type="Pfam" id="PF00067">
    <property type="entry name" value="p450"/>
    <property type="match status" value="1"/>
</dbReference>
<dbReference type="PANTHER" id="PTHR24300">
    <property type="entry name" value="CYTOCHROME P450 508A4-RELATED"/>
    <property type="match status" value="1"/>
</dbReference>
<evidence type="ECO:0000256" key="2">
    <source>
        <dbReference type="ARBA" id="ARBA00022723"/>
    </source>
</evidence>
<dbReference type="PANTHER" id="PTHR24300:SF403">
    <property type="entry name" value="CYTOCHROME P450 306A1"/>
    <property type="match status" value="1"/>
</dbReference>
<keyword evidence="2" id="KW-0479">Metal-binding</keyword>
<protein>
    <submittedName>
        <fullName evidence="5">Uncharacterized protein</fullName>
    </submittedName>
</protein>